<evidence type="ECO:0000313" key="2">
    <source>
        <dbReference type="Proteomes" id="UP000197208"/>
    </source>
</evidence>
<dbReference type="InterPro" id="IPR019734">
    <property type="entry name" value="TPR_rpt"/>
</dbReference>
<dbReference type="SMART" id="SM00028">
    <property type="entry name" value="TPR"/>
    <property type="match status" value="5"/>
</dbReference>
<keyword evidence="2" id="KW-1185">Reference proteome</keyword>
<dbReference type="AlphaFoldDB" id="A0A246BEV4"/>
<protein>
    <submittedName>
        <fullName evidence="1">Uncharacterized protein</fullName>
    </submittedName>
</protein>
<reference evidence="1 2" key="1">
    <citation type="submission" date="2017-05" db="EMBL/GenBank/DDBJ databases">
        <title>De novo genome assembly of Deniococcus indicus strain DR1.</title>
        <authorList>
            <person name="Chauhan D."/>
            <person name="Yennamalli R.M."/>
            <person name="Priyadarshini R."/>
        </authorList>
    </citation>
    <scope>NUCLEOTIDE SEQUENCE [LARGE SCALE GENOMIC DNA]</scope>
    <source>
        <strain evidence="1 2">DR1</strain>
    </source>
</reference>
<dbReference type="RefSeq" id="WP_088250111.1">
    <property type="nucleotide sequence ID" value="NZ_BNAM01000018.1"/>
</dbReference>
<dbReference type="SUPFAM" id="SSF48452">
    <property type="entry name" value="TPR-like"/>
    <property type="match status" value="2"/>
</dbReference>
<dbReference type="OrthoDB" id="59226at2"/>
<comment type="caution">
    <text evidence="1">The sequence shown here is derived from an EMBL/GenBank/DDBJ whole genome shotgun (WGS) entry which is preliminary data.</text>
</comment>
<dbReference type="EMBL" id="NHMK01000031">
    <property type="protein sequence ID" value="OWL93694.1"/>
    <property type="molecule type" value="Genomic_DNA"/>
</dbReference>
<dbReference type="Proteomes" id="UP000197208">
    <property type="component" value="Unassembled WGS sequence"/>
</dbReference>
<evidence type="ECO:0000313" key="1">
    <source>
        <dbReference type="EMBL" id="OWL93694.1"/>
    </source>
</evidence>
<organism evidence="1 2">
    <name type="scientific">Deinococcus indicus</name>
    <dbReference type="NCBI Taxonomy" id="223556"/>
    <lineage>
        <taxon>Bacteria</taxon>
        <taxon>Thermotogati</taxon>
        <taxon>Deinococcota</taxon>
        <taxon>Deinococci</taxon>
        <taxon>Deinococcales</taxon>
        <taxon>Deinococcaceae</taxon>
        <taxon>Deinococcus</taxon>
    </lineage>
</organism>
<proteinExistence type="predicted"/>
<accession>A0A246BEV4</accession>
<dbReference type="Gene3D" id="1.25.40.10">
    <property type="entry name" value="Tetratricopeptide repeat domain"/>
    <property type="match status" value="1"/>
</dbReference>
<name>A0A246BEV4_9DEIO</name>
<dbReference type="Pfam" id="PF13181">
    <property type="entry name" value="TPR_8"/>
    <property type="match status" value="1"/>
</dbReference>
<gene>
    <name evidence="1" type="ORF">CBQ26_18530</name>
</gene>
<dbReference type="InterPro" id="IPR011990">
    <property type="entry name" value="TPR-like_helical_dom_sf"/>
</dbReference>
<sequence>MIDVATTWQQVCAALAGGDYDTAFTVMAAAMQEARRPERARLALLAGSMHALYGDAALAEIGASLREARTLDPALRADPLYVALMAELEARTHGDGAAPPPQAVRDAPDPLARFHAMCALALADKPQEALDLHVPSADLPEHLRWRLRSWEADAHEQLGQTAEAVNLYAEAAHLSSGMNRAVMLQEQAALLLQEGQPDAANAALNQARPLYPARPTPAEEEEHGLNLATWHYLRAQAQLNLGQPDAAHDMIREAARLEAQHGDPSYGVALVRGQVLTHLGQQEQAITAFQAALNLATETDRPYANHELGVALLDLDRPVEAREKLEAVLNEPDYPYLPEVLADVAECDYRLGRLQEAQLEAEQALAQGAVVPASLVLGSVALDYFQLDEALEHYARVIREAAPASRDWVAAHQMATDVMAQQGFPDPAAAYAHAQQALSHTPESDDWHGTLQEHLRKAEALMAQKGGSGGRMLN</sequence>